<keyword evidence="5 6" id="KW-1015">Disulfide bond</keyword>
<evidence type="ECO:0000256" key="4">
    <source>
        <dbReference type="ARBA" id="ARBA00022525"/>
    </source>
</evidence>
<evidence type="ECO:0000256" key="3">
    <source>
        <dbReference type="ARBA" id="ARBA00022512"/>
    </source>
</evidence>
<feature type="non-terminal residue" evidence="7">
    <location>
        <position position="94"/>
    </location>
</feature>
<comment type="subcellular location">
    <subcellularLocation>
        <location evidence="1 6">Secreted</location>
        <location evidence="1 6">Cell wall</location>
    </subcellularLocation>
</comment>
<evidence type="ECO:0000256" key="2">
    <source>
        <dbReference type="ARBA" id="ARBA00010446"/>
    </source>
</evidence>
<keyword evidence="3 6" id="KW-0134">Cell wall</keyword>
<dbReference type="Pfam" id="PF01185">
    <property type="entry name" value="Hydrophobin"/>
    <property type="match status" value="1"/>
</dbReference>
<evidence type="ECO:0000313" key="8">
    <source>
        <dbReference type="Proteomes" id="UP000294933"/>
    </source>
</evidence>
<keyword evidence="4 6" id="KW-0964">Secreted</keyword>
<dbReference type="CDD" id="cd23507">
    <property type="entry name" value="hydrophobin_I"/>
    <property type="match status" value="1"/>
</dbReference>
<proteinExistence type="inferred from homology"/>
<comment type="similarity">
    <text evidence="2 6">Belongs to the fungal hydrophobin family.</text>
</comment>
<dbReference type="Proteomes" id="UP000294933">
    <property type="component" value="Unassembled WGS sequence"/>
</dbReference>
<dbReference type="AlphaFoldDB" id="A0A4Y7Q9L1"/>
<dbReference type="EMBL" id="ML170167">
    <property type="protein sequence ID" value="TDL24353.1"/>
    <property type="molecule type" value="Genomic_DNA"/>
</dbReference>
<feature type="non-terminal residue" evidence="7">
    <location>
        <position position="1"/>
    </location>
</feature>
<dbReference type="OrthoDB" id="4225815at2759"/>
<dbReference type="InterPro" id="IPR001338">
    <property type="entry name" value="Class_I_Hydrophobin"/>
</dbReference>
<evidence type="ECO:0000256" key="6">
    <source>
        <dbReference type="RuleBase" id="RU365009"/>
    </source>
</evidence>
<dbReference type="GO" id="GO:0009277">
    <property type="term" value="C:fungal-type cell wall"/>
    <property type="evidence" value="ECO:0007669"/>
    <property type="project" value="InterPro"/>
</dbReference>
<dbReference type="GO" id="GO:0005199">
    <property type="term" value="F:structural constituent of cell wall"/>
    <property type="evidence" value="ECO:0007669"/>
    <property type="project" value="InterPro"/>
</dbReference>
<dbReference type="STRING" id="50990.A0A4Y7Q9L1"/>
<evidence type="ECO:0000256" key="5">
    <source>
        <dbReference type="ARBA" id="ARBA00023157"/>
    </source>
</evidence>
<reference evidence="7 8" key="1">
    <citation type="submission" date="2018-06" db="EMBL/GenBank/DDBJ databases">
        <title>A transcriptomic atlas of mushroom development highlights an independent origin of complex multicellularity.</title>
        <authorList>
            <consortium name="DOE Joint Genome Institute"/>
            <person name="Krizsan K."/>
            <person name="Almasi E."/>
            <person name="Merenyi Z."/>
            <person name="Sahu N."/>
            <person name="Viragh M."/>
            <person name="Koszo T."/>
            <person name="Mondo S."/>
            <person name="Kiss B."/>
            <person name="Balint B."/>
            <person name="Kues U."/>
            <person name="Barry K."/>
            <person name="Hegedus J.C."/>
            <person name="Henrissat B."/>
            <person name="Johnson J."/>
            <person name="Lipzen A."/>
            <person name="Ohm R."/>
            <person name="Nagy I."/>
            <person name="Pangilinan J."/>
            <person name="Yan J."/>
            <person name="Xiong Y."/>
            <person name="Grigoriev I.V."/>
            <person name="Hibbett D.S."/>
            <person name="Nagy L.G."/>
        </authorList>
    </citation>
    <scope>NUCLEOTIDE SEQUENCE [LARGE SCALE GENOMIC DNA]</scope>
    <source>
        <strain evidence="7 8">SZMC22713</strain>
    </source>
</reference>
<name>A0A4Y7Q9L1_9AGAM</name>
<keyword evidence="8" id="KW-1185">Reference proteome</keyword>
<sequence length="94" mass="9139">PTPNSAPPASQCNTAPVQCCNSVQPAGSSAVSKILALLGVVVQDVNVPVGVTCSPITVIGVGSGASCSNQAVCCENNSFNGVVAIGCTPVNLAL</sequence>
<accession>A0A4Y7Q9L1</accession>
<organism evidence="7 8">
    <name type="scientific">Rickenella mellea</name>
    <dbReference type="NCBI Taxonomy" id="50990"/>
    <lineage>
        <taxon>Eukaryota</taxon>
        <taxon>Fungi</taxon>
        <taxon>Dikarya</taxon>
        <taxon>Basidiomycota</taxon>
        <taxon>Agaricomycotina</taxon>
        <taxon>Agaricomycetes</taxon>
        <taxon>Hymenochaetales</taxon>
        <taxon>Rickenellaceae</taxon>
        <taxon>Rickenella</taxon>
    </lineage>
</organism>
<evidence type="ECO:0000313" key="7">
    <source>
        <dbReference type="EMBL" id="TDL24353.1"/>
    </source>
</evidence>
<dbReference type="SMART" id="SM00075">
    <property type="entry name" value="HYDRO"/>
    <property type="match status" value="1"/>
</dbReference>
<evidence type="ECO:0000256" key="1">
    <source>
        <dbReference type="ARBA" id="ARBA00004191"/>
    </source>
</evidence>
<gene>
    <name evidence="7" type="ORF">BD410DRAFT_702318</name>
</gene>
<protein>
    <recommendedName>
        <fullName evidence="6">Hydrophobin</fullName>
    </recommendedName>
</protein>
<keyword evidence="6" id="KW-0732">Signal</keyword>
<dbReference type="VEuPathDB" id="FungiDB:BD410DRAFT_702318"/>